<gene>
    <name evidence="1" type="ORF">SAMN05192570_2300</name>
</gene>
<dbReference type="STRING" id="871741.SAMN05192570_2300"/>
<accession>A0A1I6S9B8</accession>
<reference evidence="2" key="1">
    <citation type="submission" date="2016-10" db="EMBL/GenBank/DDBJ databases">
        <authorList>
            <person name="Varghese N."/>
            <person name="Submissions S."/>
        </authorList>
    </citation>
    <scope>NUCLEOTIDE SEQUENCE [LARGE SCALE GENOMIC DNA]</scope>
    <source>
        <strain evidence="2">CGMCC 1.10683</strain>
    </source>
</reference>
<dbReference type="EMBL" id="FOZV01000004">
    <property type="protein sequence ID" value="SFS73561.1"/>
    <property type="molecule type" value="Genomic_DNA"/>
</dbReference>
<dbReference type="Proteomes" id="UP000198788">
    <property type="component" value="Unassembled WGS sequence"/>
</dbReference>
<proteinExistence type="predicted"/>
<sequence>MFETLRCQLKGGHLFVDSRSHPGMQTCVRCRMRKPFEGSAEARTAAEDDPGKHGG</sequence>
<dbReference type="RefSeq" id="WP_177221856.1">
    <property type="nucleotide sequence ID" value="NZ_FOZV01000004.1"/>
</dbReference>
<protein>
    <submittedName>
        <fullName evidence="1">Uncharacterized protein</fullName>
    </submittedName>
</protein>
<keyword evidence="2" id="KW-1185">Reference proteome</keyword>
<name>A0A1I6S9B8_9CAUL</name>
<dbReference type="AlphaFoldDB" id="A0A1I6S9B8"/>
<evidence type="ECO:0000313" key="2">
    <source>
        <dbReference type="Proteomes" id="UP000198788"/>
    </source>
</evidence>
<evidence type="ECO:0000313" key="1">
    <source>
        <dbReference type="EMBL" id="SFS73561.1"/>
    </source>
</evidence>
<organism evidence="1 2">
    <name type="scientific">Brevundimonas viscosa</name>
    <dbReference type="NCBI Taxonomy" id="871741"/>
    <lineage>
        <taxon>Bacteria</taxon>
        <taxon>Pseudomonadati</taxon>
        <taxon>Pseudomonadota</taxon>
        <taxon>Alphaproteobacteria</taxon>
        <taxon>Caulobacterales</taxon>
        <taxon>Caulobacteraceae</taxon>
        <taxon>Brevundimonas</taxon>
    </lineage>
</organism>